<evidence type="ECO:0000256" key="8">
    <source>
        <dbReference type="ARBA" id="ARBA00022533"/>
    </source>
</evidence>
<proteinExistence type="inferred from homology"/>
<comment type="similarity">
    <text evidence="7">In the C-terminal section; belongs to the UPRTase family.</text>
</comment>
<comment type="caution">
    <text evidence="18">The sequence shown here is derived from an EMBL/GenBank/DDBJ whole genome shotgun (WGS) entry which is preliminary data.</text>
</comment>
<evidence type="ECO:0000256" key="7">
    <source>
        <dbReference type="ARBA" id="ARBA00010723"/>
    </source>
</evidence>
<evidence type="ECO:0000256" key="2">
    <source>
        <dbReference type="ARBA" id="ARBA00004690"/>
    </source>
</evidence>
<dbReference type="GO" id="GO:0008655">
    <property type="term" value="P:pyrimidine-containing compound salvage"/>
    <property type="evidence" value="ECO:0007669"/>
    <property type="project" value="UniProtKB-ARBA"/>
</dbReference>
<evidence type="ECO:0000256" key="6">
    <source>
        <dbReference type="ARBA" id="ARBA00009516"/>
    </source>
</evidence>
<dbReference type="GO" id="GO:0004849">
    <property type="term" value="F:uridine kinase activity"/>
    <property type="evidence" value="ECO:0007669"/>
    <property type="project" value="UniProtKB-EC"/>
</dbReference>
<evidence type="ECO:0000256" key="15">
    <source>
        <dbReference type="RuleBase" id="RU003825"/>
    </source>
</evidence>
<dbReference type="AlphaFoldDB" id="A0AAV0NF84"/>
<evidence type="ECO:0000256" key="1">
    <source>
        <dbReference type="ARBA" id="ARBA00001946"/>
    </source>
</evidence>
<keyword evidence="10 15" id="KW-0808">Transferase</keyword>
<comment type="similarity">
    <text evidence="6">Belongs to the UPRTase family.</text>
</comment>
<protein>
    <recommendedName>
        <fullName evidence="15">Uridine kinase</fullName>
        <ecNumber evidence="15">2.7.1.48</ecNumber>
    </recommendedName>
</protein>
<keyword evidence="9" id="KW-0328">Glycosyltransferase</keyword>
<dbReference type="NCBIfam" id="TIGR00235">
    <property type="entry name" value="udk"/>
    <property type="match status" value="1"/>
</dbReference>
<dbReference type="InterPro" id="IPR000764">
    <property type="entry name" value="Uridine_kinase-like"/>
</dbReference>
<evidence type="ECO:0000256" key="4">
    <source>
        <dbReference type="ARBA" id="ARBA00005180"/>
    </source>
</evidence>
<comment type="catalytic activity">
    <reaction evidence="15">
        <text>uridine + ATP = UMP + ADP + H(+)</text>
        <dbReference type="Rhea" id="RHEA:16825"/>
        <dbReference type="ChEBI" id="CHEBI:15378"/>
        <dbReference type="ChEBI" id="CHEBI:16704"/>
        <dbReference type="ChEBI" id="CHEBI:30616"/>
        <dbReference type="ChEBI" id="CHEBI:57865"/>
        <dbReference type="ChEBI" id="CHEBI:456216"/>
        <dbReference type="EC" id="2.7.1.48"/>
    </reaction>
</comment>
<evidence type="ECO:0000256" key="9">
    <source>
        <dbReference type="ARBA" id="ARBA00022676"/>
    </source>
</evidence>
<feature type="domain" description="Phosphoribulokinase/uridine kinase" evidence="16">
    <location>
        <begin position="1"/>
        <end position="183"/>
    </location>
</feature>
<gene>
    <name evidence="18" type="ORF">LITE_LOCUS32980</name>
</gene>
<keyword evidence="19" id="KW-1185">Reference proteome</keyword>
<evidence type="ECO:0000256" key="3">
    <source>
        <dbReference type="ARBA" id="ARBA00004784"/>
    </source>
</evidence>
<dbReference type="PRINTS" id="PR00988">
    <property type="entry name" value="URIDINKINASE"/>
</dbReference>
<evidence type="ECO:0000256" key="11">
    <source>
        <dbReference type="ARBA" id="ARBA00022741"/>
    </source>
</evidence>
<dbReference type="Gene3D" id="3.40.50.2020">
    <property type="match status" value="1"/>
</dbReference>
<comment type="pathway">
    <text evidence="4">Pyrimidine metabolism; UMP biosynthesis via salvage pathway; UMP from uracil: step 1/1.</text>
</comment>
<comment type="pathway">
    <text evidence="3 15">Pyrimidine metabolism; CTP biosynthesis via salvage pathway; CTP from cytidine: step 1/3.</text>
</comment>
<feature type="non-terminal residue" evidence="18">
    <location>
        <position position="1"/>
    </location>
</feature>
<organism evidence="18 19">
    <name type="scientific">Linum tenue</name>
    <dbReference type="NCBI Taxonomy" id="586396"/>
    <lineage>
        <taxon>Eukaryota</taxon>
        <taxon>Viridiplantae</taxon>
        <taxon>Streptophyta</taxon>
        <taxon>Embryophyta</taxon>
        <taxon>Tracheophyta</taxon>
        <taxon>Spermatophyta</taxon>
        <taxon>Magnoliopsida</taxon>
        <taxon>eudicotyledons</taxon>
        <taxon>Gunneridae</taxon>
        <taxon>Pentapetalae</taxon>
        <taxon>rosids</taxon>
        <taxon>fabids</taxon>
        <taxon>Malpighiales</taxon>
        <taxon>Linaceae</taxon>
        <taxon>Linum</taxon>
    </lineage>
</organism>
<keyword evidence="13" id="KW-0342">GTP-binding</keyword>
<dbReference type="GO" id="GO:0005524">
    <property type="term" value="F:ATP binding"/>
    <property type="evidence" value="ECO:0007669"/>
    <property type="project" value="UniProtKB-KW"/>
</dbReference>
<dbReference type="GO" id="GO:0016757">
    <property type="term" value="F:glycosyltransferase activity"/>
    <property type="evidence" value="ECO:0007669"/>
    <property type="project" value="UniProtKB-KW"/>
</dbReference>
<dbReference type="NCBIfam" id="NF004018">
    <property type="entry name" value="PRK05480.1"/>
    <property type="match status" value="1"/>
</dbReference>
<dbReference type="Pfam" id="PF00485">
    <property type="entry name" value="PRK"/>
    <property type="match status" value="1"/>
</dbReference>
<dbReference type="EMBL" id="CAMGYJ010000008">
    <property type="protein sequence ID" value="CAI0457031.1"/>
    <property type="molecule type" value="Genomic_DNA"/>
</dbReference>
<dbReference type="InterPro" id="IPR027417">
    <property type="entry name" value="P-loop_NTPase"/>
</dbReference>
<evidence type="ECO:0000313" key="19">
    <source>
        <dbReference type="Proteomes" id="UP001154282"/>
    </source>
</evidence>
<comment type="pathway">
    <text evidence="2 15">Pyrimidine metabolism; UMP biosynthesis via salvage pathway; UMP from uridine: step 1/1.</text>
</comment>
<dbReference type="InterPro" id="IPR029057">
    <property type="entry name" value="PRTase-like"/>
</dbReference>
<dbReference type="InterPro" id="IPR006083">
    <property type="entry name" value="PRK/URK"/>
</dbReference>
<dbReference type="FunFam" id="3.40.50.2020:FF:000023">
    <property type="entry name" value="Probable uracil phosphoribosyltransferase"/>
    <property type="match status" value="1"/>
</dbReference>
<keyword evidence="8" id="KW-0021">Allosteric enzyme</keyword>
<evidence type="ECO:0000259" key="16">
    <source>
        <dbReference type="Pfam" id="PF00485"/>
    </source>
</evidence>
<evidence type="ECO:0000256" key="14">
    <source>
        <dbReference type="ARBA" id="ARBA00023268"/>
    </source>
</evidence>
<keyword evidence="12 15" id="KW-0418">Kinase</keyword>
<name>A0AAV0NF84_9ROSI</name>
<dbReference type="InterPro" id="IPR000836">
    <property type="entry name" value="PRTase_dom"/>
</dbReference>
<evidence type="ECO:0000256" key="13">
    <source>
        <dbReference type="ARBA" id="ARBA00023134"/>
    </source>
</evidence>
<dbReference type="SUPFAM" id="SSF53271">
    <property type="entry name" value="PRTase-like"/>
    <property type="match status" value="1"/>
</dbReference>
<dbReference type="EC" id="2.7.1.48" evidence="15"/>
<evidence type="ECO:0000313" key="18">
    <source>
        <dbReference type="EMBL" id="CAI0457031.1"/>
    </source>
</evidence>
<dbReference type="CDD" id="cd02023">
    <property type="entry name" value="UMPK"/>
    <property type="match status" value="1"/>
</dbReference>
<dbReference type="Pfam" id="PF14681">
    <property type="entry name" value="UPRTase"/>
    <property type="match status" value="1"/>
</dbReference>
<reference evidence="18" key="1">
    <citation type="submission" date="2022-08" db="EMBL/GenBank/DDBJ databases">
        <authorList>
            <person name="Gutierrez-Valencia J."/>
        </authorList>
    </citation>
    <scope>NUCLEOTIDE SEQUENCE</scope>
</reference>
<dbReference type="CDD" id="cd06223">
    <property type="entry name" value="PRTases_typeI"/>
    <property type="match status" value="1"/>
</dbReference>
<sequence>AGGTASGKTTVCNLIISQLHDQRVVLVNQDSFYRSLTPEQLKNVKEYNFDHPDAFNTELLLSCMETLKRGEAVTTPNYDFKTHQSVGPGSKVNPADIVILEGILVLHDERVRDLLNMKIFVDTDSDLRLARRIKRDTVERGRDVQNVLDQYAKFVKPSFDEFILPSKKYADIIIPRGGDNEVAIDLIVQHIHTKLGQHDLCKIYPNLFVFFSTFQVVEYGLGHLPFTEKQIITPTGSIYPGVVFCKRLCGVSVIRSGESMENALRACCKGIKIGKILIHGERNDGRQLIYEKLPSDISSRHVLLLDPVLASGNSAVEAVSLLLSKGVPESNIIFLNLIAAPQGIHVICKKFPKLKVITSEIDETLDDDLRVIPGMGEFADRYFGTD</sequence>
<evidence type="ECO:0000256" key="12">
    <source>
        <dbReference type="ARBA" id="ARBA00022777"/>
    </source>
</evidence>
<comment type="cofactor">
    <cofactor evidence="1">
        <name>Mg(2+)</name>
        <dbReference type="ChEBI" id="CHEBI:18420"/>
    </cofactor>
</comment>
<keyword evidence="15" id="KW-0067">ATP-binding</keyword>
<keyword evidence="11 15" id="KW-0547">Nucleotide-binding</keyword>
<comment type="similarity">
    <text evidence="15">Belongs to the uridine kinase family.</text>
</comment>
<dbReference type="SUPFAM" id="SSF52540">
    <property type="entry name" value="P-loop containing nucleoside triphosphate hydrolases"/>
    <property type="match status" value="1"/>
</dbReference>
<comment type="similarity">
    <text evidence="5">In the N-terminal section; belongs to the uridine kinase family.</text>
</comment>
<dbReference type="Proteomes" id="UP001154282">
    <property type="component" value="Unassembled WGS sequence"/>
</dbReference>
<dbReference type="FunFam" id="3.40.50.300:FF:000339">
    <property type="entry name" value="Uridine kinase"/>
    <property type="match status" value="1"/>
</dbReference>
<feature type="domain" description="Phosphoribosyltransferase" evidence="17">
    <location>
        <begin position="214"/>
        <end position="385"/>
    </location>
</feature>
<comment type="catalytic activity">
    <reaction evidence="15">
        <text>cytidine + ATP = CMP + ADP + H(+)</text>
        <dbReference type="Rhea" id="RHEA:24674"/>
        <dbReference type="ChEBI" id="CHEBI:15378"/>
        <dbReference type="ChEBI" id="CHEBI:17562"/>
        <dbReference type="ChEBI" id="CHEBI:30616"/>
        <dbReference type="ChEBI" id="CHEBI:60377"/>
        <dbReference type="ChEBI" id="CHEBI:456216"/>
        <dbReference type="EC" id="2.7.1.48"/>
    </reaction>
</comment>
<evidence type="ECO:0000259" key="17">
    <source>
        <dbReference type="Pfam" id="PF14681"/>
    </source>
</evidence>
<accession>A0AAV0NF84</accession>
<evidence type="ECO:0000256" key="10">
    <source>
        <dbReference type="ARBA" id="ARBA00022679"/>
    </source>
</evidence>
<evidence type="ECO:0000256" key="5">
    <source>
        <dbReference type="ARBA" id="ARBA00008173"/>
    </source>
</evidence>
<dbReference type="PANTHER" id="PTHR10285">
    <property type="entry name" value="URIDINE KINASE"/>
    <property type="match status" value="1"/>
</dbReference>
<dbReference type="GO" id="GO:0005525">
    <property type="term" value="F:GTP binding"/>
    <property type="evidence" value="ECO:0007669"/>
    <property type="project" value="UniProtKB-KW"/>
</dbReference>
<keyword evidence="14" id="KW-0511">Multifunctional enzyme</keyword>
<dbReference type="Gene3D" id="3.40.50.300">
    <property type="entry name" value="P-loop containing nucleotide triphosphate hydrolases"/>
    <property type="match status" value="1"/>
</dbReference>